<accession>A0A9Q3DNZ0</accession>
<proteinExistence type="predicted"/>
<dbReference type="AlphaFoldDB" id="A0A9Q3DNZ0"/>
<evidence type="ECO:0000313" key="2">
    <source>
        <dbReference type="EMBL" id="MBW0506970.1"/>
    </source>
</evidence>
<keyword evidence="3" id="KW-1185">Reference proteome</keyword>
<feature type="region of interest" description="Disordered" evidence="1">
    <location>
        <begin position="70"/>
        <end position="98"/>
    </location>
</feature>
<name>A0A9Q3DNZ0_9BASI</name>
<dbReference type="EMBL" id="AVOT02019437">
    <property type="protein sequence ID" value="MBW0506970.1"/>
    <property type="molecule type" value="Genomic_DNA"/>
</dbReference>
<gene>
    <name evidence="2" type="ORF">O181_046685</name>
</gene>
<organism evidence="2 3">
    <name type="scientific">Austropuccinia psidii MF-1</name>
    <dbReference type="NCBI Taxonomy" id="1389203"/>
    <lineage>
        <taxon>Eukaryota</taxon>
        <taxon>Fungi</taxon>
        <taxon>Dikarya</taxon>
        <taxon>Basidiomycota</taxon>
        <taxon>Pucciniomycotina</taxon>
        <taxon>Pucciniomycetes</taxon>
        <taxon>Pucciniales</taxon>
        <taxon>Sphaerophragmiaceae</taxon>
        <taxon>Austropuccinia</taxon>
    </lineage>
</organism>
<comment type="caution">
    <text evidence="2">The sequence shown here is derived from an EMBL/GenBank/DDBJ whole genome shotgun (WGS) entry which is preliminary data.</text>
</comment>
<reference evidence="2" key="1">
    <citation type="submission" date="2021-03" db="EMBL/GenBank/DDBJ databases">
        <title>Draft genome sequence of rust myrtle Austropuccinia psidii MF-1, a brazilian biotype.</title>
        <authorList>
            <person name="Quecine M.C."/>
            <person name="Pachon D.M.R."/>
            <person name="Bonatelli M.L."/>
            <person name="Correr F.H."/>
            <person name="Franceschini L.M."/>
            <person name="Leite T.F."/>
            <person name="Margarido G.R.A."/>
            <person name="Almeida C.A."/>
            <person name="Ferrarezi J.A."/>
            <person name="Labate C.A."/>
        </authorList>
    </citation>
    <scope>NUCLEOTIDE SEQUENCE</scope>
    <source>
        <strain evidence="2">MF-1</strain>
    </source>
</reference>
<dbReference type="Proteomes" id="UP000765509">
    <property type="component" value="Unassembled WGS sequence"/>
</dbReference>
<evidence type="ECO:0000313" key="3">
    <source>
        <dbReference type="Proteomes" id="UP000765509"/>
    </source>
</evidence>
<sequence length="98" mass="10905">MSFMVLLEKSCNQLVLPPLRSPGDESSHSMWQTSLVGHLEPMSPGTVEVPHLGVSRFWPQTRLTQSVKQLHLTPSTSRRGGLPQSCHLGYPRQSDRTA</sequence>
<evidence type="ECO:0000256" key="1">
    <source>
        <dbReference type="SAM" id="MobiDB-lite"/>
    </source>
</evidence>
<protein>
    <submittedName>
        <fullName evidence="2">Uncharacterized protein</fullName>
    </submittedName>
</protein>